<dbReference type="SUPFAM" id="SSF49265">
    <property type="entry name" value="Fibronectin type III"/>
    <property type="match status" value="2"/>
</dbReference>
<dbReference type="EMBL" id="JWIN03000023">
    <property type="protein sequence ID" value="KAB1258557.1"/>
    <property type="molecule type" value="Genomic_DNA"/>
</dbReference>
<dbReference type="FunFam" id="2.60.40.10:FF:000062">
    <property type="entry name" value="Myosin-binding protein C, slow type"/>
    <property type="match status" value="1"/>
</dbReference>
<gene>
    <name evidence="13" type="ORF">Cadr_000023477</name>
</gene>
<evidence type="ECO:0000313" key="13">
    <source>
        <dbReference type="EMBL" id="KAB1258557.1"/>
    </source>
</evidence>
<evidence type="ECO:0000256" key="9">
    <source>
        <dbReference type="ARBA" id="ARBA00078133"/>
    </source>
</evidence>
<dbReference type="InterPro" id="IPR003598">
    <property type="entry name" value="Ig_sub2"/>
</dbReference>
<evidence type="ECO:0000256" key="4">
    <source>
        <dbReference type="ARBA" id="ARBA00023179"/>
    </source>
</evidence>
<dbReference type="PROSITE" id="PS50835">
    <property type="entry name" value="IG_LIKE"/>
    <property type="match status" value="2"/>
</dbReference>
<evidence type="ECO:0000259" key="12">
    <source>
        <dbReference type="PROSITE" id="PS50853"/>
    </source>
</evidence>
<evidence type="ECO:0000256" key="7">
    <source>
        <dbReference type="ARBA" id="ARBA00060255"/>
    </source>
</evidence>
<dbReference type="InterPro" id="IPR050964">
    <property type="entry name" value="Striated_Muscle_Regulatory"/>
</dbReference>
<dbReference type="FunFam" id="2.60.40.10:FF:000225">
    <property type="entry name" value="Myosin-binding protein C, cardiac-type"/>
    <property type="match status" value="1"/>
</dbReference>
<dbReference type="InterPro" id="IPR007110">
    <property type="entry name" value="Ig-like_dom"/>
</dbReference>
<dbReference type="InterPro" id="IPR003599">
    <property type="entry name" value="Ig_sub"/>
</dbReference>
<evidence type="ECO:0000313" key="14">
    <source>
        <dbReference type="Proteomes" id="UP000299084"/>
    </source>
</evidence>
<dbReference type="GO" id="GO:0032982">
    <property type="term" value="C:myosin filament"/>
    <property type="evidence" value="ECO:0007669"/>
    <property type="project" value="UniProtKB-KW"/>
</dbReference>
<dbReference type="InterPro" id="IPR036116">
    <property type="entry name" value="FN3_sf"/>
</dbReference>
<feature type="domain" description="Ig-like" evidence="11">
    <location>
        <begin position="430"/>
        <end position="520"/>
    </location>
</feature>
<organism evidence="13 14">
    <name type="scientific">Camelus dromedarius</name>
    <name type="common">Dromedary</name>
    <name type="synonym">Arabian camel</name>
    <dbReference type="NCBI Taxonomy" id="9838"/>
    <lineage>
        <taxon>Eukaryota</taxon>
        <taxon>Metazoa</taxon>
        <taxon>Chordata</taxon>
        <taxon>Craniata</taxon>
        <taxon>Vertebrata</taxon>
        <taxon>Euteleostomi</taxon>
        <taxon>Mammalia</taxon>
        <taxon>Eutheria</taxon>
        <taxon>Laurasiatheria</taxon>
        <taxon>Artiodactyla</taxon>
        <taxon>Tylopoda</taxon>
        <taxon>Camelidae</taxon>
        <taxon>Camelus</taxon>
    </lineage>
</organism>
<keyword evidence="4" id="KW-0514">Muscle protein</keyword>
<accession>A0A5N4CI72</accession>
<sequence>MTGKATSEAPARGPGETASESADVGPPEPSGKVAAPESTGGDQAPKPQEPAPQAPAPAATKPAPPSEDVPSAPLLLAVEDVSESSVAVSWEPPERLGKLGFQGYVLELRREGASEWVPVNARPMMVTQQTVRNLALGDKFFVRVAAVNSAGSGPPAVLDQPVHIQETIEAPKIRVPRHLRQTYIRQVGETINLQIPFQVGTPPAQDKSLCGNQGPHLSAPPSQGNPKPQASWTHNGHALDSQRVNVRTGDQDSILFIRSAQRSDSGCYELTAQLEGLEAKAAINVLVIEKPGCPGTIRLLDVWGCNAALEWTPPQDTGGTELLGYTVQKADKKTGQWFTVLERYHPTTCTVSDLIVGNSYSFRVFSENLCGLSESAAVTKELAHIQKTVSPKRPPPINLKFTPLSPRNIVSSDTVAKPKSFVERDFSEAPSFTQPLADHTSTPGYSTQLFCSVRASPKPKIIWMKNKMDIQGDPRYRALSEQGVCTLEIRKPSPFDSGVYTCKAVNALGEAAVDCRLEVKGEG</sequence>
<evidence type="ECO:0000256" key="8">
    <source>
        <dbReference type="ARBA" id="ARBA00071968"/>
    </source>
</evidence>
<dbReference type="InterPro" id="IPR013098">
    <property type="entry name" value="Ig_I-set"/>
</dbReference>
<comment type="function">
    <text evidence="7">Binds to myosin; probably involved in interaction with thick myofilaments in the A-band.</text>
</comment>
<evidence type="ECO:0000256" key="5">
    <source>
        <dbReference type="ARBA" id="ARBA00023319"/>
    </source>
</evidence>
<keyword evidence="1" id="KW-0787">Thick filament</keyword>
<dbReference type="GO" id="GO:0007155">
    <property type="term" value="P:cell adhesion"/>
    <property type="evidence" value="ECO:0007669"/>
    <property type="project" value="UniProtKB-KW"/>
</dbReference>
<dbReference type="Proteomes" id="UP000299084">
    <property type="component" value="Unassembled WGS sequence"/>
</dbReference>
<dbReference type="GO" id="GO:0045214">
    <property type="term" value="P:sarcomere organization"/>
    <property type="evidence" value="ECO:0007669"/>
    <property type="project" value="TreeGrafter"/>
</dbReference>
<dbReference type="FunFam" id="2.60.40.10:FF:000557">
    <property type="entry name" value="Myosin binding protein Ha"/>
    <property type="match status" value="1"/>
</dbReference>
<dbReference type="PRINTS" id="PR00014">
    <property type="entry name" value="FNTYPEIII"/>
</dbReference>
<dbReference type="Pfam" id="PF00041">
    <property type="entry name" value="fn3"/>
    <property type="match status" value="2"/>
</dbReference>
<keyword evidence="14" id="KW-1185">Reference proteome</keyword>
<dbReference type="PANTHER" id="PTHR13817">
    <property type="entry name" value="TITIN"/>
    <property type="match status" value="1"/>
</dbReference>
<dbReference type="FunFam" id="2.60.40.10:FF:000031">
    <property type="entry name" value="Myosin-binding protein C, slow type"/>
    <property type="match status" value="1"/>
</dbReference>
<evidence type="ECO:0000256" key="2">
    <source>
        <dbReference type="ARBA" id="ARBA00022737"/>
    </source>
</evidence>
<comment type="caution">
    <text evidence="13">The sequence shown here is derived from an EMBL/GenBank/DDBJ whole genome shotgun (WGS) entry which is preliminary data.</text>
</comment>
<dbReference type="GO" id="GO:0031430">
    <property type="term" value="C:M band"/>
    <property type="evidence" value="ECO:0007669"/>
    <property type="project" value="TreeGrafter"/>
</dbReference>
<evidence type="ECO:0000256" key="10">
    <source>
        <dbReference type="SAM" id="MobiDB-lite"/>
    </source>
</evidence>
<keyword evidence="5" id="KW-0393">Immunoglobulin domain</keyword>
<dbReference type="InterPro" id="IPR003961">
    <property type="entry name" value="FN3_dom"/>
</dbReference>
<evidence type="ECO:0000256" key="1">
    <source>
        <dbReference type="ARBA" id="ARBA00022433"/>
    </source>
</evidence>
<dbReference type="InterPro" id="IPR036179">
    <property type="entry name" value="Ig-like_dom_sf"/>
</dbReference>
<feature type="domain" description="Ig-like" evidence="11">
    <location>
        <begin position="171"/>
        <end position="284"/>
    </location>
</feature>
<keyword evidence="2" id="KW-0677">Repeat</keyword>
<dbReference type="SMART" id="SM00060">
    <property type="entry name" value="FN3"/>
    <property type="match status" value="2"/>
</dbReference>
<reference evidence="13 14" key="1">
    <citation type="journal article" date="2019" name="Mol. Ecol. Resour.">
        <title>Improving Illumina assemblies with Hi-C and long reads: an example with the North African dromedary.</title>
        <authorList>
            <person name="Elbers J.P."/>
            <person name="Rogers M.F."/>
            <person name="Perelman P.L."/>
            <person name="Proskuryakova A.A."/>
            <person name="Serdyukova N.A."/>
            <person name="Johnson W.E."/>
            <person name="Horin P."/>
            <person name="Corander J."/>
            <person name="Murphy D."/>
            <person name="Burger P.A."/>
        </authorList>
    </citation>
    <scope>NUCLEOTIDE SEQUENCE [LARGE SCALE GENOMIC DNA]</scope>
    <source>
        <strain evidence="13">Drom800</strain>
        <tissue evidence="13">Blood</tissue>
    </source>
</reference>
<feature type="domain" description="Fibronectin type-III" evidence="12">
    <location>
        <begin position="72"/>
        <end position="167"/>
    </location>
</feature>
<feature type="region of interest" description="Disordered" evidence="10">
    <location>
        <begin position="1"/>
        <end position="70"/>
    </location>
</feature>
<proteinExistence type="inferred from homology"/>
<dbReference type="PANTHER" id="PTHR13817:SF49">
    <property type="entry name" value="MYOSIN-BINDING PROTEIN H"/>
    <property type="match status" value="1"/>
</dbReference>
<keyword evidence="3" id="KW-0130">Cell adhesion</keyword>
<feature type="compositionally biased region" description="Polar residues" evidence="10">
    <location>
        <begin position="220"/>
        <end position="234"/>
    </location>
</feature>
<feature type="region of interest" description="Disordered" evidence="10">
    <location>
        <begin position="204"/>
        <end position="235"/>
    </location>
</feature>
<feature type="domain" description="Fibronectin type-III" evidence="12">
    <location>
        <begin position="293"/>
        <end position="391"/>
    </location>
</feature>
<dbReference type="CDD" id="cd00063">
    <property type="entry name" value="FN3"/>
    <property type="match status" value="2"/>
</dbReference>
<evidence type="ECO:0000256" key="6">
    <source>
        <dbReference type="ARBA" id="ARBA00038352"/>
    </source>
</evidence>
<dbReference type="PROSITE" id="PS50853">
    <property type="entry name" value="FN3"/>
    <property type="match status" value="2"/>
</dbReference>
<comment type="similarity">
    <text evidence="6">Belongs to the immunoglobulin superfamily. MyBP family.</text>
</comment>
<dbReference type="SMART" id="SM00409">
    <property type="entry name" value="IG"/>
    <property type="match status" value="2"/>
</dbReference>
<protein>
    <recommendedName>
        <fullName evidence="8">Myosin-binding protein H</fullName>
    </recommendedName>
    <alternativeName>
        <fullName evidence="9">H-protein</fullName>
    </alternativeName>
</protein>
<evidence type="ECO:0000259" key="11">
    <source>
        <dbReference type="PROSITE" id="PS50835"/>
    </source>
</evidence>
<dbReference type="SUPFAM" id="SSF48726">
    <property type="entry name" value="Immunoglobulin"/>
    <property type="match status" value="2"/>
</dbReference>
<evidence type="ECO:0000256" key="3">
    <source>
        <dbReference type="ARBA" id="ARBA00022889"/>
    </source>
</evidence>
<dbReference type="InterPro" id="IPR013783">
    <property type="entry name" value="Ig-like_fold"/>
</dbReference>
<name>A0A5N4CI72_CAMDR</name>
<dbReference type="SMART" id="SM00408">
    <property type="entry name" value="IGc2"/>
    <property type="match status" value="2"/>
</dbReference>
<dbReference type="AlphaFoldDB" id="A0A5N4CI72"/>
<dbReference type="Pfam" id="PF07679">
    <property type="entry name" value="I-set"/>
    <property type="match status" value="2"/>
</dbReference>
<dbReference type="Gene3D" id="2.60.40.10">
    <property type="entry name" value="Immunoglobulins"/>
    <property type="match status" value="4"/>
</dbReference>